<proteinExistence type="predicted"/>
<sequence>MPFVRPYVRSDGTPVRGHSRWAPGARREMTLFAAFGLAVLAIGNASTATEAGGTSPGPSATYPILFDHSTHSAPRTAVPRPAVSYPVTFDMPALRRAAPTPSVSYPVDLAALAGER</sequence>
<evidence type="ECO:0000256" key="1">
    <source>
        <dbReference type="SAM" id="MobiDB-lite"/>
    </source>
</evidence>
<reference evidence="2" key="1">
    <citation type="submission" date="2020-01" db="EMBL/GenBank/DDBJ databases">
        <title>Insect and environment-associated Actinomycetes.</title>
        <authorList>
            <person name="Currrie C."/>
            <person name="Chevrette M."/>
            <person name="Carlson C."/>
            <person name="Stubbendieck R."/>
            <person name="Wendt-Pienkowski E."/>
        </authorList>
    </citation>
    <scope>NUCLEOTIDE SEQUENCE</scope>
    <source>
        <strain evidence="2">SID12501</strain>
    </source>
</reference>
<accession>A0A6B3C4N7</accession>
<dbReference type="EMBL" id="JAAGLU010000048">
    <property type="protein sequence ID" value="NEC91791.1"/>
    <property type="molecule type" value="Genomic_DNA"/>
</dbReference>
<dbReference type="AlphaFoldDB" id="A0A6B3C4N7"/>
<evidence type="ECO:0000313" key="2">
    <source>
        <dbReference type="EMBL" id="NEC91791.1"/>
    </source>
</evidence>
<comment type="caution">
    <text evidence="2">The sequence shown here is derived from an EMBL/GenBank/DDBJ whole genome shotgun (WGS) entry which is preliminary data.</text>
</comment>
<name>A0A6B3C4N7_9ACTN</name>
<gene>
    <name evidence="2" type="ORF">G3I71_39770</name>
</gene>
<protein>
    <submittedName>
        <fullName evidence="2">Uncharacterized protein</fullName>
    </submittedName>
</protein>
<feature type="region of interest" description="Disordered" evidence="1">
    <location>
        <begin position="47"/>
        <end position="66"/>
    </location>
</feature>
<organism evidence="2">
    <name type="scientific">Streptomyces sp. SID12501</name>
    <dbReference type="NCBI Taxonomy" id="2706042"/>
    <lineage>
        <taxon>Bacteria</taxon>
        <taxon>Bacillati</taxon>
        <taxon>Actinomycetota</taxon>
        <taxon>Actinomycetes</taxon>
        <taxon>Kitasatosporales</taxon>
        <taxon>Streptomycetaceae</taxon>
        <taxon>Streptomyces</taxon>
    </lineage>
</organism>